<dbReference type="Proteomes" id="UP001162162">
    <property type="component" value="Unassembled WGS sequence"/>
</dbReference>
<name>A0AAV8XK92_9CUCU</name>
<dbReference type="EMBL" id="JAPWTK010000497">
    <property type="protein sequence ID" value="KAJ8939286.1"/>
    <property type="molecule type" value="Genomic_DNA"/>
</dbReference>
<dbReference type="InterPro" id="IPR053084">
    <property type="entry name" value="AKAP"/>
</dbReference>
<dbReference type="GO" id="GO:0034237">
    <property type="term" value="F:protein kinase A regulatory subunit binding"/>
    <property type="evidence" value="ECO:0007669"/>
    <property type="project" value="TreeGrafter"/>
</dbReference>
<gene>
    <name evidence="1" type="ORF">NQ318_014934</name>
</gene>
<reference evidence="1" key="1">
    <citation type="journal article" date="2023" name="Insect Mol. Biol.">
        <title>Genome sequencing provides insights into the evolution of gene families encoding plant cell wall-degrading enzymes in longhorned beetles.</title>
        <authorList>
            <person name="Shin N.R."/>
            <person name="Okamura Y."/>
            <person name="Kirsch R."/>
            <person name="Pauchet Y."/>
        </authorList>
    </citation>
    <scope>NUCLEOTIDE SEQUENCE</scope>
    <source>
        <strain evidence="1">AMC_N1</strain>
    </source>
</reference>
<dbReference type="GO" id="GO:0005952">
    <property type="term" value="C:cAMP-dependent protein kinase complex"/>
    <property type="evidence" value="ECO:0007669"/>
    <property type="project" value="TreeGrafter"/>
</dbReference>
<organism evidence="1 2">
    <name type="scientific">Aromia moschata</name>
    <dbReference type="NCBI Taxonomy" id="1265417"/>
    <lineage>
        <taxon>Eukaryota</taxon>
        <taxon>Metazoa</taxon>
        <taxon>Ecdysozoa</taxon>
        <taxon>Arthropoda</taxon>
        <taxon>Hexapoda</taxon>
        <taxon>Insecta</taxon>
        <taxon>Pterygota</taxon>
        <taxon>Neoptera</taxon>
        <taxon>Endopterygota</taxon>
        <taxon>Coleoptera</taxon>
        <taxon>Polyphaga</taxon>
        <taxon>Cucujiformia</taxon>
        <taxon>Chrysomeloidea</taxon>
        <taxon>Cerambycidae</taxon>
        <taxon>Cerambycinae</taxon>
        <taxon>Callichromatini</taxon>
        <taxon>Aromia</taxon>
    </lineage>
</organism>
<dbReference type="PANTHER" id="PTHR35075:SF1">
    <property type="entry name" value="A-KINASE ANCHOR PROTEIN 14"/>
    <property type="match status" value="1"/>
</dbReference>
<sequence>MDTFFAKSVESLIDEQTDMEYINGLVRKMVSRAVGEKSSEKLVGSPNKPVVSSHLEQGAEDLTASDILKYLLGPETLTKLEEAQREPEIPASCICFLNIVEYAKRFVDNILERAKEVCLLKYGVPVKYRKKPVEVQNIRWPSIEDFTIELGIKKIDEYIQMTFEVEENWLYKINFIAAQSDLSSDVYLYEAVFCIPTPCYPIAQTTVSIYFSCDVSRVKPGECPIDVTYSIESLRETLFPGKTIVNDDMLLRLVYSKLSLFKSLYF</sequence>
<accession>A0AAV8XK92</accession>
<dbReference type="PANTHER" id="PTHR35075">
    <property type="entry name" value="A-KINASE ANCHOR PROTEIN 14"/>
    <property type="match status" value="1"/>
</dbReference>
<keyword evidence="2" id="KW-1185">Reference proteome</keyword>
<evidence type="ECO:0000313" key="2">
    <source>
        <dbReference type="Proteomes" id="UP001162162"/>
    </source>
</evidence>
<evidence type="ECO:0000313" key="1">
    <source>
        <dbReference type="EMBL" id="KAJ8939286.1"/>
    </source>
</evidence>
<comment type="caution">
    <text evidence="1">The sequence shown here is derived from an EMBL/GenBank/DDBJ whole genome shotgun (WGS) entry which is preliminary data.</text>
</comment>
<dbReference type="InterPro" id="IPR025663">
    <property type="entry name" value="AKAP_28"/>
</dbReference>
<dbReference type="Pfam" id="PF14469">
    <property type="entry name" value="AKAP28"/>
    <property type="match status" value="1"/>
</dbReference>
<protein>
    <submittedName>
        <fullName evidence="1">Uncharacterized protein</fullName>
    </submittedName>
</protein>
<dbReference type="AlphaFoldDB" id="A0AAV8XK92"/>
<proteinExistence type="predicted"/>